<dbReference type="AlphaFoldDB" id="A0A3R9FL01"/>
<reference evidence="1 2" key="1">
    <citation type="submission" date="2018-10" db="EMBL/GenBank/DDBJ databases">
        <title>Transmission dynamics of multidrug resistant bacteria on intensive care unit surfaces.</title>
        <authorList>
            <person name="D'Souza A.W."/>
            <person name="Potter R.F."/>
            <person name="Wallace M."/>
            <person name="Shupe A."/>
            <person name="Patel S."/>
            <person name="Sun S."/>
            <person name="Gul D."/>
            <person name="Kwon J.H."/>
            <person name="Andleeb S."/>
            <person name="Burnham C.-A.D."/>
            <person name="Dantas G."/>
        </authorList>
    </citation>
    <scope>NUCLEOTIDE SEQUENCE [LARGE SCALE GENOMIC DNA]</scope>
    <source>
        <strain evidence="1 2">AJ_385</strain>
    </source>
</reference>
<dbReference type="EMBL" id="RHXE01000040">
    <property type="protein sequence ID" value="RSE21264.1"/>
    <property type="molecule type" value="Genomic_DNA"/>
</dbReference>
<organism evidence="1 2">
    <name type="scientific">Acinetobacter johnsonii</name>
    <dbReference type="NCBI Taxonomy" id="40214"/>
    <lineage>
        <taxon>Bacteria</taxon>
        <taxon>Pseudomonadati</taxon>
        <taxon>Pseudomonadota</taxon>
        <taxon>Gammaproteobacteria</taxon>
        <taxon>Moraxellales</taxon>
        <taxon>Moraxellaceae</taxon>
        <taxon>Acinetobacter</taxon>
    </lineage>
</organism>
<evidence type="ECO:0000313" key="2">
    <source>
        <dbReference type="Proteomes" id="UP000277537"/>
    </source>
</evidence>
<dbReference type="NCBIfam" id="TIGR01560">
    <property type="entry name" value="put_DNA_pack"/>
    <property type="match status" value="1"/>
</dbReference>
<dbReference type="InterPro" id="IPR006450">
    <property type="entry name" value="Phage_HK97_gp6-like"/>
</dbReference>
<sequence length="98" mass="11357">MSNYIDPAIVKKQLRVLHNRDDDYIQLLTKAALKHIENFIDKPLDDVLINGEFPEDLAYAALLVITDMYENRAAQSEVNLYVNRAVENFMLPYRKMGV</sequence>
<dbReference type="InterPro" id="IPR021146">
    <property type="entry name" value="Phage_gp6-like_head-tail"/>
</dbReference>
<dbReference type="Gene3D" id="1.10.3230.30">
    <property type="entry name" value="Phage gp6-like head-tail connector protein"/>
    <property type="match status" value="1"/>
</dbReference>
<comment type="caution">
    <text evidence="1">The sequence shown here is derived from an EMBL/GenBank/DDBJ whole genome shotgun (WGS) entry which is preliminary data.</text>
</comment>
<gene>
    <name evidence="1" type="ORF">EGT73_14120</name>
</gene>
<dbReference type="Pfam" id="PF05135">
    <property type="entry name" value="Phage_connect_1"/>
    <property type="match status" value="1"/>
</dbReference>
<dbReference type="CDD" id="cd08054">
    <property type="entry name" value="gp6"/>
    <property type="match status" value="1"/>
</dbReference>
<evidence type="ECO:0000313" key="1">
    <source>
        <dbReference type="EMBL" id="RSE21264.1"/>
    </source>
</evidence>
<dbReference type="RefSeq" id="WP_125274642.1">
    <property type="nucleotide sequence ID" value="NZ_RHXE01000040.1"/>
</dbReference>
<name>A0A3R9FL01_ACIJO</name>
<accession>A0A3R9FL01</accession>
<dbReference type="Proteomes" id="UP000277537">
    <property type="component" value="Unassembled WGS sequence"/>
</dbReference>
<proteinExistence type="predicted"/>
<protein>
    <submittedName>
        <fullName evidence="1">Phage gp6-like head-tail connector protein</fullName>
    </submittedName>
</protein>